<feature type="modified residue" description="4-aspartylphosphate" evidence="2">
    <location>
        <position position="54"/>
    </location>
</feature>
<accession>A0A7W0CJH2</accession>
<dbReference type="GO" id="GO:0006355">
    <property type="term" value="P:regulation of DNA-templated transcription"/>
    <property type="evidence" value="ECO:0007669"/>
    <property type="project" value="InterPro"/>
</dbReference>
<dbReference type="AlphaFoldDB" id="A0A7W0CJH2"/>
<dbReference type="InterPro" id="IPR016032">
    <property type="entry name" value="Sig_transdc_resp-reg_C-effctor"/>
</dbReference>
<keyword evidence="1" id="KW-0238">DNA-binding</keyword>
<dbReference type="Pfam" id="PF00196">
    <property type="entry name" value="GerE"/>
    <property type="match status" value="1"/>
</dbReference>
<feature type="domain" description="HTH luxR-type" evidence="3">
    <location>
        <begin position="134"/>
        <end position="199"/>
    </location>
</feature>
<sequence>MTRILLAEDLHLIRGALKALIDAEPDMEVVHDVDNGNDIVKAALHCRPDVALVDIALPGLDGLTAVAELRRELPSCRAVILTGLATPTALRRALAADVQGFIVKDARPGDLTACIRRVMKGERVIDPELAVAALKAPENPLTARELDVLGVVAEGATIEDAAVRLCLSDGTVRNYMSRILMKVGARTRVEAVEIAREAGWLWPASLGRFGLIRWRQRR</sequence>
<dbReference type="InterPro" id="IPR000792">
    <property type="entry name" value="Tscrpt_reg_LuxR_C"/>
</dbReference>
<keyword evidence="2" id="KW-0597">Phosphoprotein</keyword>
<feature type="domain" description="Response regulatory" evidence="4">
    <location>
        <begin position="3"/>
        <end position="119"/>
    </location>
</feature>
<evidence type="ECO:0000256" key="2">
    <source>
        <dbReference type="PROSITE-ProRule" id="PRU00169"/>
    </source>
</evidence>
<evidence type="ECO:0000313" key="6">
    <source>
        <dbReference type="Proteomes" id="UP000530928"/>
    </source>
</evidence>
<protein>
    <submittedName>
        <fullName evidence="5">Two-component system response regulator DesR</fullName>
    </submittedName>
</protein>
<proteinExistence type="predicted"/>
<dbReference type="Pfam" id="PF00072">
    <property type="entry name" value="Response_reg"/>
    <property type="match status" value="1"/>
</dbReference>
<dbReference type="InterPro" id="IPR039420">
    <property type="entry name" value="WalR-like"/>
</dbReference>
<dbReference type="PRINTS" id="PR00038">
    <property type="entry name" value="HTHLUXR"/>
</dbReference>
<dbReference type="GO" id="GO:0003677">
    <property type="term" value="F:DNA binding"/>
    <property type="evidence" value="ECO:0007669"/>
    <property type="project" value="UniProtKB-KW"/>
</dbReference>
<dbReference type="SUPFAM" id="SSF46894">
    <property type="entry name" value="C-terminal effector domain of the bipartite response regulators"/>
    <property type="match status" value="1"/>
</dbReference>
<dbReference type="InterPro" id="IPR011006">
    <property type="entry name" value="CheY-like_superfamily"/>
</dbReference>
<evidence type="ECO:0000259" key="4">
    <source>
        <dbReference type="PROSITE" id="PS50110"/>
    </source>
</evidence>
<keyword evidence="6" id="KW-1185">Reference proteome</keyword>
<dbReference type="SMART" id="SM00448">
    <property type="entry name" value="REC"/>
    <property type="match status" value="1"/>
</dbReference>
<dbReference type="PANTHER" id="PTHR43214">
    <property type="entry name" value="TWO-COMPONENT RESPONSE REGULATOR"/>
    <property type="match status" value="1"/>
</dbReference>
<organism evidence="5 6">
    <name type="scientific">Nonomuraea soli</name>
    <dbReference type="NCBI Taxonomy" id="1032476"/>
    <lineage>
        <taxon>Bacteria</taxon>
        <taxon>Bacillati</taxon>
        <taxon>Actinomycetota</taxon>
        <taxon>Actinomycetes</taxon>
        <taxon>Streptosporangiales</taxon>
        <taxon>Streptosporangiaceae</taxon>
        <taxon>Nonomuraea</taxon>
    </lineage>
</organism>
<evidence type="ECO:0000313" key="5">
    <source>
        <dbReference type="EMBL" id="MBA2892263.1"/>
    </source>
</evidence>
<gene>
    <name evidence="5" type="ORF">HNR30_003604</name>
</gene>
<dbReference type="PROSITE" id="PS50110">
    <property type="entry name" value="RESPONSE_REGULATORY"/>
    <property type="match status" value="1"/>
</dbReference>
<evidence type="ECO:0000256" key="1">
    <source>
        <dbReference type="ARBA" id="ARBA00023125"/>
    </source>
</evidence>
<name>A0A7W0CJH2_9ACTN</name>
<dbReference type="PANTHER" id="PTHR43214:SF42">
    <property type="entry name" value="TRANSCRIPTIONAL REGULATORY PROTEIN DESR"/>
    <property type="match status" value="1"/>
</dbReference>
<evidence type="ECO:0000259" key="3">
    <source>
        <dbReference type="PROSITE" id="PS50043"/>
    </source>
</evidence>
<dbReference type="RefSeq" id="WP_181610964.1">
    <property type="nucleotide sequence ID" value="NZ_BAABAM010000002.1"/>
</dbReference>
<dbReference type="Proteomes" id="UP000530928">
    <property type="component" value="Unassembled WGS sequence"/>
</dbReference>
<reference evidence="5 6" key="1">
    <citation type="submission" date="2020-07" db="EMBL/GenBank/DDBJ databases">
        <title>Genomic Encyclopedia of Type Strains, Phase IV (KMG-IV): sequencing the most valuable type-strain genomes for metagenomic binning, comparative biology and taxonomic classification.</title>
        <authorList>
            <person name="Goeker M."/>
        </authorList>
    </citation>
    <scope>NUCLEOTIDE SEQUENCE [LARGE SCALE GENOMIC DNA]</scope>
    <source>
        <strain evidence="5 6">DSM 45533</strain>
    </source>
</reference>
<dbReference type="CDD" id="cd06170">
    <property type="entry name" value="LuxR_C_like"/>
    <property type="match status" value="1"/>
</dbReference>
<dbReference type="SUPFAM" id="SSF52172">
    <property type="entry name" value="CheY-like"/>
    <property type="match status" value="1"/>
</dbReference>
<dbReference type="PROSITE" id="PS50043">
    <property type="entry name" value="HTH_LUXR_2"/>
    <property type="match status" value="1"/>
</dbReference>
<comment type="caution">
    <text evidence="5">The sequence shown here is derived from an EMBL/GenBank/DDBJ whole genome shotgun (WGS) entry which is preliminary data.</text>
</comment>
<dbReference type="Gene3D" id="3.40.50.2300">
    <property type="match status" value="1"/>
</dbReference>
<dbReference type="SMART" id="SM00421">
    <property type="entry name" value="HTH_LUXR"/>
    <property type="match status" value="1"/>
</dbReference>
<dbReference type="EMBL" id="JACDUR010000003">
    <property type="protein sequence ID" value="MBA2892263.1"/>
    <property type="molecule type" value="Genomic_DNA"/>
</dbReference>
<dbReference type="GO" id="GO:0000160">
    <property type="term" value="P:phosphorelay signal transduction system"/>
    <property type="evidence" value="ECO:0007669"/>
    <property type="project" value="InterPro"/>
</dbReference>
<dbReference type="InterPro" id="IPR001789">
    <property type="entry name" value="Sig_transdc_resp-reg_receiver"/>
</dbReference>